<dbReference type="CDD" id="cd00086">
    <property type="entry name" value="homeodomain"/>
    <property type="match status" value="1"/>
</dbReference>
<proteinExistence type="inferred from homology"/>
<keyword evidence="3" id="KW-0217">Developmental protein</keyword>
<dbReference type="InterPro" id="IPR001356">
    <property type="entry name" value="HD"/>
</dbReference>
<dbReference type="Proteomes" id="UP000694701">
    <property type="component" value="Unplaced"/>
</dbReference>
<evidence type="ECO:0000256" key="1">
    <source>
        <dbReference type="ARBA" id="ARBA00004123"/>
    </source>
</evidence>
<dbReference type="Pfam" id="PF00046">
    <property type="entry name" value="Homeodomain"/>
    <property type="match status" value="1"/>
</dbReference>
<comment type="subcellular location">
    <subcellularLocation>
        <location evidence="1 6 7">Nucleus</location>
    </subcellularLocation>
</comment>
<dbReference type="GO" id="GO:0005634">
    <property type="term" value="C:nucleus"/>
    <property type="evidence" value="ECO:0007669"/>
    <property type="project" value="UniProtKB-SubCell"/>
</dbReference>
<accession>A0A8C2JVA8</accession>
<protein>
    <recommendedName>
        <fullName evidence="8">Homeobox domain-containing protein</fullName>
    </recommendedName>
</protein>
<keyword evidence="4" id="KW-0805">Transcription regulation</keyword>
<dbReference type="SUPFAM" id="SSF46689">
    <property type="entry name" value="Homeodomain-like"/>
    <property type="match status" value="1"/>
</dbReference>
<evidence type="ECO:0000256" key="5">
    <source>
        <dbReference type="ARBA" id="ARBA00023163"/>
    </source>
</evidence>
<evidence type="ECO:0000256" key="6">
    <source>
        <dbReference type="PROSITE-ProRule" id="PRU00108"/>
    </source>
</evidence>
<dbReference type="PROSITE" id="PS50071">
    <property type="entry name" value="HOMEOBOX_2"/>
    <property type="match status" value="1"/>
</dbReference>
<dbReference type="InterPro" id="IPR051003">
    <property type="entry name" value="AP_axis_regulatory_Homeobox"/>
</dbReference>
<keyword evidence="6 7" id="KW-0371">Homeobox</keyword>
<evidence type="ECO:0000256" key="2">
    <source>
        <dbReference type="ARBA" id="ARBA00006317"/>
    </source>
</evidence>
<evidence type="ECO:0000256" key="7">
    <source>
        <dbReference type="RuleBase" id="RU000682"/>
    </source>
</evidence>
<dbReference type="SMART" id="SM00389">
    <property type="entry name" value="HOX"/>
    <property type="match status" value="1"/>
</dbReference>
<organism evidence="9 10">
    <name type="scientific">Cyprinus carpio</name>
    <name type="common">Common carp</name>
    <dbReference type="NCBI Taxonomy" id="7962"/>
    <lineage>
        <taxon>Eukaryota</taxon>
        <taxon>Metazoa</taxon>
        <taxon>Chordata</taxon>
        <taxon>Craniata</taxon>
        <taxon>Vertebrata</taxon>
        <taxon>Euteleostomi</taxon>
        <taxon>Actinopterygii</taxon>
        <taxon>Neopterygii</taxon>
        <taxon>Teleostei</taxon>
        <taxon>Ostariophysi</taxon>
        <taxon>Cypriniformes</taxon>
        <taxon>Cyprinidae</taxon>
        <taxon>Cyprininae</taxon>
        <taxon>Cyprinus</taxon>
    </lineage>
</organism>
<feature type="domain" description="Homeobox" evidence="8">
    <location>
        <begin position="193"/>
        <end position="240"/>
    </location>
</feature>
<keyword evidence="6 7" id="KW-0539">Nucleus</keyword>
<evidence type="ECO:0000313" key="9">
    <source>
        <dbReference type="Ensembl" id="ENSCCRP00020100313.1"/>
    </source>
</evidence>
<dbReference type="Gene3D" id="1.10.10.60">
    <property type="entry name" value="Homeodomain-like"/>
    <property type="match status" value="1"/>
</dbReference>
<sequence>MEISYVLRNTLDVFPRNISSLSQHHPRVLDEELRNVYPSAFEANSSRSASQTRTMFSAAELPTSVIASTLSHLTFLFSANIGTSSSVTCRFGNNCYGCKVPQKAVFPSSVVKRNTNGQSDFAFYQSYTGPYPRIPLLILIYPGQLYCPKDQTQSLHIWKPSITGKTCESCSVNHSSPLLISFWHRIIKCNNLQLKELEREYTNTKFITKEKRRRIAFSTNPSQKQLTIWFQNRRVKDKKRPEICKEF</sequence>
<feature type="DNA-binding region" description="Homeobox" evidence="6">
    <location>
        <begin position="195"/>
        <end position="241"/>
    </location>
</feature>
<name>A0A8C2JVA8_CYPCA</name>
<dbReference type="AlphaFoldDB" id="A0A8C2JVA8"/>
<comment type="similarity">
    <text evidence="2">Belongs to the Abd-B homeobox family.</text>
</comment>
<dbReference type="PANTHER" id="PTHR45804">
    <property type="entry name" value="SEGMENTATION PROTEIN FUSHI TARAZU-LIKE PROTEIN"/>
    <property type="match status" value="1"/>
</dbReference>
<dbReference type="Ensembl" id="ENSCCRT00020109675.1">
    <property type="protein sequence ID" value="ENSCCRP00020100313.1"/>
    <property type="gene ID" value="ENSCCRG00020046090.1"/>
</dbReference>
<keyword evidence="6 7" id="KW-0238">DNA-binding</keyword>
<evidence type="ECO:0000259" key="8">
    <source>
        <dbReference type="PROSITE" id="PS50071"/>
    </source>
</evidence>
<dbReference type="GO" id="GO:0003677">
    <property type="term" value="F:DNA binding"/>
    <property type="evidence" value="ECO:0007669"/>
    <property type="project" value="UniProtKB-UniRule"/>
</dbReference>
<evidence type="ECO:0000313" key="10">
    <source>
        <dbReference type="Proteomes" id="UP000694701"/>
    </source>
</evidence>
<dbReference type="PANTHER" id="PTHR45804:SF3">
    <property type="entry name" value="HOMEOBOX PROTEIN HOX-A13"/>
    <property type="match status" value="1"/>
</dbReference>
<reference evidence="9" key="1">
    <citation type="submission" date="2025-08" db="UniProtKB">
        <authorList>
            <consortium name="Ensembl"/>
        </authorList>
    </citation>
    <scope>IDENTIFICATION</scope>
</reference>
<evidence type="ECO:0000256" key="4">
    <source>
        <dbReference type="ARBA" id="ARBA00023015"/>
    </source>
</evidence>
<keyword evidence="5" id="KW-0804">Transcription</keyword>
<evidence type="ECO:0000256" key="3">
    <source>
        <dbReference type="ARBA" id="ARBA00022473"/>
    </source>
</evidence>
<dbReference type="InterPro" id="IPR009057">
    <property type="entry name" value="Homeodomain-like_sf"/>
</dbReference>